<organism evidence="2 3">
    <name type="scientific">Murinocardiopsis flavida</name>
    <dbReference type="NCBI Taxonomy" id="645275"/>
    <lineage>
        <taxon>Bacteria</taxon>
        <taxon>Bacillati</taxon>
        <taxon>Actinomycetota</taxon>
        <taxon>Actinomycetes</taxon>
        <taxon>Streptosporangiales</taxon>
        <taxon>Nocardiopsidaceae</taxon>
        <taxon>Murinocardiopsis</taxon>
    </lineage>
</organism>
<accession>A0A2P8D4W7</accession>
<feature type="region of interest" description="Disordered" evidence="1">
    <location>
        <begin position="95"/>
        <end position="115"/>
    </location>
</feature>
<gene>
    <name evidence="2" type="ORF">CLV63_11817</name>
</gene>
<name>A0A2P8D4W7_9ACTN</name>
<comment type="caution">
    <text evidence="2">The sequence shown here is derived from an EMBL/GenBank/DDBJ whole genome shotgun (WGS) entry which is preliminary data.</text>
</comment>
<dbReference type="EMBL" id="PYGA01000018">
    <property type="protein sequence ID" value="PSK92260.1"/>
    <property type="molecule type" value="Genomic_DNA"/>
</dbReference>
<dbReference type="Proteomes" id="UP000240542">
    <property type="component" value="Unassembled WGS sequence"/>
</dbReference>
<evidence type="ECO:0000256" key="1">
    <source>
        <dbReference type="SAM" id="MobiDB-lite"/>
    </source>
</evidence>
<reference evidence="2 3" key="1">
    <citation type="submission" date="2018-03" db="EMBL/GenBank/DDBJ databases">
        <title>Genomic Encyclopedia of Archaeal and Bacterial Type Strains, Phase II (KMG-II): from individual species to whole genera.</title>
        <authorList>
            <person name="Goeker M."/>
        </authorList>
    </citation>
    <scope>NUCLEOTIDE SEQUENCE [LARGE SCALE GENOMIC DNA]</scope>
    <source>
        <strain evidence="2 3">DSM 45312</strain>
    </source>
</reference>
<keyword evidence="3" id="KW-1185">Reference proteome</keyword>
<dbReference type="AlphaFoldDB" id="A0A2P8D4W7"/>
<sequence>MSAADTEADLGAEIAATVRGVVGVAGLSAGAFGTVATPLPGGRLDGVALRADSVQVGVVVWFGHPIPGVTARIRAALAPLVPDRAIHVSVEDVVAGAPQDGGPAAPAAERGGAGR</sequence>
<proteinExistence type="predicted"/>
<evidence type="ECO:0000313" key="2">
    <source>
        <dbReference type="EMBL" id="PSK92260.1"/>
    </source>
</evidence>
<dbReference type="RefSeq" id="WP_245928996.1">
    <property type="nucleotide sequence ID" value="NZ_PYGA01000018.1"/>
</dbReference>
<protein>
    <submittedName>
        <fullName evidence="2">Uncharacterized protein</fullName>
    </submittedName>
</protein>
<evidence type="ECO:0000313" key="3">
    <source>
        <dbReference type="Proteomes" id="UP000240542"/>
    </source>
</evidence>